<feature type="chain" id="PRO_5046580780" evidence="2">
    <location>
        <begin position="30"/>
        <end position="518"/>
    </location>
</feature>
<dbReference type="PROSITE" id="PS51318">
    <property type="entry name" value="TAT"/>
    <property type="match status" value="1"/>
</dbReference>
<sequence>MRNHSTRRWLAGLGVAGAFVAASATPVSAAPAEEFELYANNLIVAAGGPEKWVSLYSFVDQPFTDYTVTVDRSAVSGFADVQEPEGYGTCTAAGAMLTCTVKGDPEPDLDLLTLAVVPRAGAQAGEEGELAFTVTTPESGTATFRSTVAVGEGVDLAAEHFVQLDGKPGGTVKAPLSVANRGDKVARGSVLFFFGSYGFTPTKRYENCQYAADDYDDNAFACTFDTDLEPGEAARLDSTFGFSIPADSWAPNNHYGYAAWYTPADWQEFRSQVGVAGDLGPKGDAPALKLEPVAPSRSRALGQTDVDPYNNEMQLQLEVKGDQKADVAAIGATVSAQVGETVAAKVGYTNNGPAAIGVGGDGGVYTGVVVTVPVGTTAVTVPETCDDLSDTSGNSTGKPGAAAYVCFTPDRVKPGERVDFEFGLRVDRAGALAGTIELRHAFGDNEAEDLNAANDTAQILVNANGGQGGGNGGGDGDGGSLPITGQSTGLIAGLGAVLLAAGVGGYLAAKRRRTRFVA</sequence>
<dbReference type="EMBL" id="JAEVHL010000056">
    <property type="protein sequence ID" value="MBM0276442.1"/>
    <property type="molecule type" value="Genomic_DNA"/>
</dbReference>
<dbReference type="InterPro" id="IPR006311">
    <property type="entry name" value="TAT_signal"/>
</dbReference>
<keyword evidence="1" id="KW-0812">Transmembrane</keyword>
<evidence type="ECO:0000313" key="4">
    <source>
        <dbReference type="Proteomes" id="UP000622245"/>
    </source>
</evidence>
<evidence type="ECO:0000256" key="2">
    <source>
        <dbReference type="SAM" id="SignalP"/>
    </source>
</evidence>
<keyword evidence="1" id="KW-1133">Transmembrane helix</keyword>
<keyword evidence="4" id="KW-1185">Reference proteome</keyword>
<dbReference type="Proteomes" id="UP000622245">
    <property type="component" value="Unassembled WGS sequence"/>
</dbReference>
<feature type="signal peptide" evidence="2">
    <location>
        <begin position="1"/>
        <end position="29"/>
    </location>
</feature>
<accession>A0ABS1YGA5</accession>
<comment type="caution">
    <text evidence="3">The sequence shown here is derived from an EMBL/GenBank/DDBJ whole genome shotgun (WGS) entry which is preliminary data.</text>
</comment>
<organism evidence="3 4">
    <name type="scientific">Micromonospora tarensis</name>
    <dbReference type="NCBI Taxonomy" id="2806100"/>
    <lineage>
        <taxon>Bacteria</taxon>
        <taxon>Bacillati</taxon>
        <taxon>Actinomycetota</taxon>
        <taxon>Actinomycetes</taxon>
        <taxon>Micromonosporales</taxon>
        <taxon>Micromonosporaceae</taxon>
        <taxon>Micromonospora</taxon>
    </lineage>
</organism>
<keyword evidence="2" id="KW-0732">Signal</keyword>
<dbReference type="NCBIfam" id="TIGR01167">
    <property type="entry name" value="LPXTG_anchor"/>
    <property type="match status" value="1"/>
</dbReference>
<evidence type="ECO:0000256" key="1">
    <source>
        <dbReference type="SAM" id="Phobius"/>
    </source>
</evidence>
<dbReference type="RefSeq" id="WP_203148912.1">
    <property type="nucleotide sequence ID" value="NZ_JAEVHL010000056.1"/>
</dbReference>
<proteinExistence type="predicted"/>
<protein>
    <submittedName>
        <fullName evidence="3">LPXTG cell wall anchor domain-containing protein</fullName>
    </submittedName>
</protein>
<keyword evidence="1" id="KW-0472">Membrane</keyword>
<gene>
    <name evidence="3" type="ORF">JM949_13905</name>
</gene>
<reference evidence="3 4" key="1">
    <citation type="submission" date="2021-01" db="EMBL/GenBank/DDBJ databases">
        <title>Draft genome sequence of Micromonospora sp. strain STR1s_6.</title>
        <authorList>
            <person name="Karlyshev A."/>
            <person name="Jawad R."/>
        </authorList>
    </citation>
    <scope>NUCLEOTIDE SEQUENCE [LARGE SCALE GENOMIC DNA]</scope>
    <source>
        <strain evidence="3 4">STR1S-6</strain>
    </source>
</reference>
<feature type="transmembrane region" description="Helical" evidence="1">
    <location>
        <begin position="490"/>
        <end position="509"/>
    </location>
</feature>
<evidence type="ECO:0000313" key="3">
    <source>
        <dbReference type="EMBL" id="MBM0276442.1"/>
    </source>
</evidence>
<name>A0ABS1YGA5_9ACTN</name>